<sequence>MKQWYALMFAVIAEISSTTMLKFFGDNESVISYSIIFTLIGFSYYLLSKAVTKIPISTAYAVWEGSGLIAITIIGCLIFAEKLSASKLIGFSAILLGIILLKNGTINGEHHE</sequence>
<evidence type="ECO:0000256" key="8">
    <source>
        <dbReference type="ARBA" id="ARBA00023136"/>
    </source>
</evidence>
<dbReference type="GO" id="GO:0015297">
    <property type="term" value="F:antiporter activity"/>
    <property type="evidence" value="ECO:0007669"/>
    <property type="project" value="TreeGrafter"/>
</dbReference>
<evidence type="ECO:0000256" key="10">
    <source>
        <dbReference type="SAM" id="Phobius"/>
    </source>
</evidence>
<dbReference type="GO" id="GO:0015220">
    <property type="term" value="F:choline transmembrane transporter activity"/>
    <property type="evidence" value="ECO:0007669"/>
    <property type="project" value="TreeGrafter"/>
</dbReference>
<keyword evidence="12" id="KW-1185">Reference proteome</keyword>
<feature type="transmembrane region" description="Helical" evidence="10">
    <location>
        <begin position="59"/>
        <end position="80"/>
    </location>
</feature>
<dbReference type="SUPFAM" id="SSF103481">
    <property type="entry name" value="Multidrug resistance efflux transporter EmrE"/>
    <property type="match status" value="1"/>
</dbReference>
<comment type="subunit">
    <text evidence="2">Forms a complex with MdtI.</text>
</comment>
<dbReference type="GO" id="GO:0031460">
    <property type="term" value="P:glycine betaine transport"/>
    <property type="evidence" value="ECO:0007669"/>
    <property type="project" value="TreeGrafter"/>
</dbReference>
<dbReference type="GO" id="GO:0015199">
    <property type="term" value="F:amino-acid betaine transmembrane transporter activity"/>
    <property type="evidence" value="ECO:0007669"/>
    <property type="project" value="TreeGrafter"/>
</dbReference>
<dbReference type="InterPro" id="IPR045324">
    <property type="entry name" value="Small_multidrug_res"/>
</dbReference>
<keyword evidence="8 10" id="KW-0472">Membrane</keyword>
<evidence type="ECO:0000313" key="12">
    <source>
        <dbReference type="Proteomes" id="UP000295188"/>
    </source>
</evidence>
<evidence type="ECO:0000256" key="9">
    <source>
        <dbReference type="RuleBase" id="RU003942"/>
    </source>
</evidence>
<dbReference type="RefSeq" id="WP_132551539.1">
    <property type="nucleotide sequence ID" value="NZ_SMAA01000026.1"/>
</dbReference>
<keyword evidence="7 10" id="KW-1133">Transmembrane helix</keyword>
<gene>
    <name evidence="11" type="ORF">EDC37_12619</name>
</gene>
<keyword evidence="5" id="KW-0997">Cell inner membrane</keyword>
<dbReference type="Proteomes" id="UP000295188">
    <property type="component" value="Unassembled WGS sequence"/>
</dbReference>
<comment type="similarity">
    <text evidence="9">Belongs to the drug/metabolite transporter (DMT) superfamily. Small multidrug resistance (SMR) (TC 2.A.7.1) family.</text>
</comment>
<dbReference type="AlphaFoldDB" id="A0A4V2UR74"/>
<evidence type="ECO:0000256" key="2">
    <source>
        <dbReference type="ARBA" id="ARBA00011358"/>
    </source>
</evidence>
<comment type="subcellular location">
    <subcellularLocation>
        <location evidence="1">Cell inner membrane</location>
        <topology evidence="1">Multi-pass membrane protein</topology>
    </subcellularLocation>
    <subcellularLocation>
        <location evidence="9">Cell membrane</location>
        <topology evidence="9">Multi-pass membrane protein</topology>
    </subcellularLocation>
</comment>
<dbReference type="Gene3D" id="1.10.3730.20">
    <property type="match status" value="1"/>
</dbReference>
<evidence type="ECO:0000256" key="1">
    <source>
        <dbReference type="ARBA" id="ARBA00004429"/>
    </source>
</evidence>
<evidence type="ECO:0000256" key="6">
    <source>
        <dbReference type="ARBA" id="ARBA00022692"/>
    </source>
</evidence>
<keyword evidence="6 9" id="KW-0812">Transmembrane</keyword>
<evidence type="ECO:0000313" key="11">
    <source>
        <dbReference type="EMBL" id="TCS75952.1"/>
    </source>
</evidence>
<evidence type="ECO:0000256" key="3">
    <source>
        <dbReference type="ARBA" id="ARBA00021112"/>
    </source>
</evidence>
<evidence type="ECO:0000256" key="5">
    <source>
        <dbReference type="ARBA" id="ARBA00022519"/>
    </source>
</evidence>
<keyword evidence="4" id="KW-1003">Cell membrane</keyword>
<dbReference type="PANTHER" id="PTHR30561">
    <property type="entry name" value="SMR FAMILY PROTON-DEPENDENT DRUG EFFLUX TRANSPORTER SUGE"/>
    <property type="match status" value="1"/>
</dbReference>
<proteinExistence type="inferred from homology"/>
<evidence type="ECO:0000256" key="7">
    <source>
        <dbReference type="ARBA" id="ARBA00022989"/>
    </source>
</evidence>
<comment type="caution">
    <text evidence="11">The sequence shown here is derived from an EMBL/GenBank/DDBJ whole genome shotgun (WGS) entry which is preliminary data.</text>
</comment>
<dbReference type="GO" id="GO:1903711">
    <property type="term" value="P:spermidine transmembrane transport"/>
    <property type="evidence" value="ECO:0007669"/>
    <property type="project" value="TreeGrafter"/>
</dbReference>
<dbReference type="Pfam" id="PF00893">
    <property type="entry name" value="Multi_Drug_Res"/>
    <property type="match status" value="1"/>
</dbReference>
<organism evidence="11 12">
    <name type="scientific">Pectinatus cerevisiiphilus</name>
    <dbReference type="NCBI Taxonomy" id="86956"/>
    <lineage>
        <taxon>Bacteria</taxon>
        <taxon>Bacillati</taxon>
        <taxon>Bacillota</taxon>
        <taxon>Negativicutes</taxon>
        <taxon>Selenomonadales</taxon>
        <taxon>Selenomonadaceae</taxon>
        <taxon>Pectinatus</taxon>
    </lineage>
</organism>
<feature type="transmembrane region" description="Helical" evidence="10">
    <location>
        <begin position="86"/>
        <end position="104"/>
    </location>
</feature>
<dbReference type="InterPro" id="IPR000390">
    <property type="entry name" value="Small_drug/metabolite_transptr"/>
</dbReference>
<dbReference type="GO" id="GO:0005886">
    <property type="term" value="C:plasma membrane"/>
    <property type="evidence" value="ECO:0007669"/>
    <property type="project" value="UniProtKB-SubCell"/>
</dbReference>
<dbReference type="OrthoDB" id="21828at2"/>
<protein>
    <recommendedName>
        <fullName evidence="3">Spermidine export protein MdtJ</fullName>
    </recommendedName>
</protein>
<dbReference type="PANTHER" id="PTHR30561:SF2">
    <property type="entry name" value="SPERMIDINE EXPORT PROTEIN MDTJ"/>
    <property type="match status" value="1"/>
</dbReference>
<accession>A0A4V2UR74</accession>
<dbReference type="EMBL" id="SMAA01000026">
    <property type="protein sequence ID" value="TCS75952.1"/>
    <property type="molecule type" value="Genomic_DNA"/>
</dbReference>
<name>A0A4V2UR74_9FIRM</name>
<dbReference type="InterPro" id="IPR037185">
    <property type="entry name" value="EmrE-like"/>
</dbReference>
<reference evidence="11 12" key="1">
    <citation type="submission" date="2019-03" db="EMBL/GenBank/DDBJ databases">
        <title>Genomic Encyclopedia of Type Strains, Phase IV (KMG-IV): sequencing the most valuable type-strain genomes for metagenomic binning, comparative biology and taxonomic classification.</title>
        <authorList>
            <person name="Goeker M."/>
        </authorList>
    </citation>
    <scope>NUCLEOTIDE SEQUENCE [LARGE SCALE GENOMIC DNA]</scope>
    <source>
        <strain evidence="11 12">DSM 20467</strain>
    </source>
</reference>
<feature type="transmembrane region" description="Helical" evidence="10">
    <location>
        <begin position="30"/>
        <end position="47"/>
    </location>
</feature>
<evidence type="ECO:0000256" key="4">
    <source>
        <dbReference type="ARBA" id="ARBA00022475"/>
    </source>
</evidence>